<feature type="domain" description="Serine aminopeptidase S33" evidence="2">
    <location>
        <begin position="271"/>
        <end position="329"/>
    </location>
</feature>
<dbReference type="PANTHER" id="PTHR43798:SF33">
    <property type="entry name" value="HYDROLASE, PUTATIVE (AFU_ORTHOLOGUE AFUA_2G14860)-RELATED"/>
    <property type="match status" value="1"/>
</dbReference>
<dbReference type="GO" id="GO:0006508">
    <property type="term" value="P:proteolysis"/>
    <property type="evidence" value="ECO:0007669"/>
    <property type="project" value="InterPro"/>
</dbReference>
<dbReference type="GO" id="GO:0008233">
    <property type="term" value="F:peptidase activity"/>
    <property type="evidence" value="ECO:0007669"/>
    <property type="project" value="InterPro"/>
</dbReference>
<dbReference type="InterPro" id="IPR002410">
    <property type="entry name" value="Peptidase_S33"/>
</dbReference>
<accession>A0A9X1PD85</accession>
<dbReference type="GO" id="GO:0016020">
    <property type="term" value="C:membrane"/>
    <property type="evidence" value="ECO:0007669"/>
    <property type="project" value="TreeGrafter"/>
</dbReference>
<dbReference type="InterPro" id="IPR029058">
    <property type="entry name" value="AB_hydrolase_fold"/>
</dbReference>
<evidence type="ECO:0000259" key="2">
    <source>
        <dbReference type="Pfam" id="PF12146"/>
    </source>
</evidence>
<dbReference type="Pfam" id="PF12146">
    <property type="entry name" value="Hydrolase_4"/>
    <property type="match status" value="2"/>
</dbReference>
<feature type="domain" description="Serine aminopeptidase S33" evidence="2">
    <location>
        <begin position="50"/>
        <end position="155"/>
    </location>
</feature>
<dbReference type="PANTHER" id="PTHR43798">
    <property type="entry name" value="MONOACYLGLYCEROL LIPASE"/>
    <property type="match status" value="1"/>
</dbReference>
<dbReference type="PRINTS" id="PR00793">
    <property type="entry name" value="PROAMNOPTASE"/>
</dbReference>
<dbReference type="InterPro" id="IPR022742">
    <property type="entry name" value="Hydrolase_4"/>
</dbReference>
<comment type="caution">
    <text evidence="3">The sequence shown here is derived from an EMBL/GenBank/DDBJ whole genome shotgun (WGS) entry which is preliminary data.</text>
</comment>
<dbReference type="InterPro" id="IPR050266">
    <property type="entry name" value="AB_hydrolase_sf"/>
</dbReference>
<dbReference type="SUPFAM" id="SSF53474">
    <property type="entry name" value="alpha/beta-Hydrolases"/>
    <property type="match status" value="1"/>
</dbReference>
<proteinExistence type="predicted"/>
<dbReference type="AlphaFoldDB" id="A0A9X1PD85"/>
<sequence>MNFIISLAVVLLLAGCQKEEIGKSGLVRDQFYLENDDAKMHVYLEGNISSDKILVMVHGGPGDGSLYYNIDEATNIAEKNFAVAYWDQRLAGTTQGNISKANIANYLDDLKKLIILLRHRYGQSKKIYLLGHSWGGLLVPLFLQQADNQSLVSGWIQVDGEHNYAMSDSLSRNNLIKFGEQEILAGRNAGDWQKITDYCRDHDPKNNYSVTRKINGHAHDAEDLISDITTGKTTKELIKFFIREYNYPVTTYLSNGVYNNFIKEIDKQAYAQKATDNLYKIKVPTLLLWGKYDFVCPPQLADDIKARIGSTDVMTTIFSHSGHSPMFNEPTAFWESVNQWVMGH</sequence>
<dbReference type="Proteomes" id="UP001139700">
    <property type="component" value="Unassembled WGS sequence"/>
</dbReference>
<dbReference type="Gene3D" id="3.40.50.1820">
    <property type="entry name" value="alpha/beta hydrolase"/>
    <property type="match status" value="1"/>
</dbReference>
<name>A0A9X1PD85_9BACT</name>
<reference evidence="3" key="1">
    <citation type="submission" date="2021-12" db="EMBL/GenBank/DDBJ databases">
        <title>Novel species in genus Dyadobacter.</title>
        <authorList>
            <person name="Ma C."/>
        </authorList>
    </citation>
    <scope>NUCLEOTIDE SEQUENCE</scope>
    <source>
        <strain evidence="3">CY399</strain>
    </source>
</reference>
<evidence type="ECO:0000256" key="1">
    <source>
        <dbReference type="ARBA" id="ARBA00022801"/>
    </source>
</evidence>
<dbReference type="RefSeq" id="WP_234614387.1">
    <property type="nucleotide sequence ID" value="NZ_CP098806.1"/>
</dbReference>
<gene>
    <name evidence="3" type="ORF">LXM24_15820</name>
</gene>
<keyword evidence="4" id="KW-1185">Reference proteome</keyword>
<organism evidence="3 4">
    <name type="scientific">Dyadobacter fanqingshengii</name>
    <dbReference type="NCBI Taxonomy" id="2906443"/>
    <lineage>
        <taxon>Bacteria</taxon>
        <taxon>Pseudomonadati</taxon>
        <taxon>Bacteroidota</taxon>
        <taxon>Cytophagia</taxon>
        <taxon>Cytophagales</taxon>
        <taxon>Spirosomataceae</taxon>
        <taxon>Dyadobacter</taxon>
    </lineage>
</organism>
<keyword evidence="1 3" id="KW-0378">Hydrolase</keyword>
<evidence type="ECO:0000313" key="4">
    <source>
        <dbReference type="Proteomes" id="UP001139700"/>
    </source>
</evidence>
<dbReference type="EMBL" id="JAJTTA010000002">
    <property type="protein sequence ID" value="MCF0041573.1"/>
    <property type="molecule type" value="Genomic_DNA"/>
</dbReference>
<protein>
    <submittedName>
        <fullName evidence="3">Alpha/beta hydrolase</fullName>
    </submittedName>
</protein>
<evidence type="ECO:0000313" key="3">
    <source>
        <dbReference type="EMBL" id="MCF0041573.1"/>
    </source>
</evidence>